<dbReference type="InterPro" id="IPR006311">
    <property type="entry name" value="TAT_signal"/>
</dbReference>
<comment type="caution">
    <text evidence="1">The sequence shown here is derived from an EMBL/GenBank/DDBJ whole genome shotgun (WGS) entry which is preliminary data.</text>
</comment>
<reference evidence="1 2" key="1">
    <citation type="journal article" date="2019" name="Int. J. Syst. Evol. Microbiol.">
        <title>The Global Catalogue of Microorganisms (GCM) 10K type strain sequencing project: providing services to taxonomists for standard genome sequencing and annotation.</title>
        <authorList>
            <consortium name="The Broad Institute Genomics Platform"/>
            <consortium name="The Broad Institute Genome Sequencing Center for Infectious Disease"/>
            <person name="Wu L."/>
            <person name="Ma J."/>
        </authorList>
    </citation>
    <scope>NUCLEOTIDE SEQUENCE [LARGE SCALE GENOMIC DNA]</scope>
    <source>
        <strain evidence="1 2">JCM 17504</strain>
    </source>
</reference>
<dbReference type="GeneID" id="68615204"/>
<dbReference type="PROSITE" id="PS51257">
    <property type="entry name" value="PROKAR_LIPOPROTEIN"/>
    <property type="match status" value="1"/>
</dbReference>
<evidence type="ECO:0008006" key="3">
    <source>
        <dbReference type="Google" id="ProtNLM"/>
    </source>
</evidence>
<protein>
    <recommendedName>
        <fullName evidence="3">Tat (Twin-arginine translocation) pathway signal sequence</fullName>
    </recommendedName>
</protein>
<sequence length="141" mass="14589">MTRGEKTDERSSCLSRRKFLGATVGAGIGGLSGCLTLNPNVSVSGLADSQIFEKVSVSDSWASGRVVASVSLTPTATTESGVRDLTVISSSGTEFDTAAVRSGQTKKSIFLPVGKSTLTAVDFDGKTVESVEVTVRGNKLL</sequence>
<dbReference type="Proteomes" id="UP001501729">
    <property type="component" value="Unassembled WGS sequence"/>
</dbReference>
<dbReference type="EMBL" id="BAABKX010000001">
    <property type="protein sequence ID" value="GAA5042140.1"/>
    <property type="molecule type" value="Genomic_DNA"/>
</dbReference>
<name>A0AAV3UCG4_9EURY</name>
<proteinExistence type="predicted"/>
<evidence type="ECO:0000313" key="1">
    <source>
        <dbReference type="EMBL" id="GAA5042140.1"/>
    </source>
</evidence>
<organism evidence="1 2">
    <name type="scientific">Haladaptatus pallidirubidus</name>
    <dbReference type="NCBI Taxonomy" id="1008152"/>
    <lineage>
        <taxon>Archaea</taxon>
        <taxon>Methanobacteriati</taxon>
        <taxon>Methanobacteriota</taxon>
        <taxon>Stenosarchaea group</taxon>
        <taxon>Halobacteria</taxon>
        <taxon>Halobacteriales</taxon>
        <taxon>Haladaptataceae</taxon>
        <taxon>Haladaptatus</taxon>
    </lineage>
</organism>
<dbReference type="AlphaFoldDB" id="A0AAV3UCG4"/>
<dbReference type="PROSITE" id="PS51318">
    <property type="entry name" value="TAT"/>
    <property type="match status" value="1"/>
</dbReference>
<evidence type="ECO:0000313" key="2">
    <source>
        <dbReference type="Proteomes" id="UP001501729"/>
    </source>
</evidence>
<dbReference type="RefSeq" id="WP_227775316.1">
    <property type="nucleotide sequence ID" value="NZ_BAABKX010000001.1"/>
</dbReference>
<keyword evidence="2" id="KW-1185">Reference proteome</keyword>
<accession>A0AAV3UCG4</accession>
<gene>
    <name evidence="1" type="ORF">GCM10025751_05160</name>
</gene>